<feature type="non-terminal residue" evidence="2">
    <location>
        <position position="138"/>
    </location>
</feature>
<feature type="compositionally biased region" description="Basic and acidic residues" evidence="1">
    <location>
        <begin position="123"/>
        <end position="138"/>
    </location>
</feature>
<dbReference type="AlphaFoldDB" id="A0A8X6UT52"/>
<dbReference type="EMBL" id="BMAW01131678">
    <property type="protein sequence ID" value="GFU40356.1"/>
    <property type="molecule type" value="Genomic_DNA"/>
</dbReference>
<sequence length="138" mass="15393">EQENEFPRTGPLHTCHDNSLHGSEGLLWREPGSGTPEKNGSDGKPHQPIPDPCPVQRRRHYDLEGRGPSDGCLRFTTQTFLDRHSSASQPSPRLLVLETQPRDGREDSQGHAAGAQEASVQEWHGRQRQDNSTRRAGE</sequence>
<reference evidence="2" key="1">
    <citation type="submission" date="2020-08" db="EMBL/GenBank/DDBJ databases">
        <title>Multicomponent nature underlies the extraordinary mechanical properties of spider dragline silk.</title>
        <authorList>
            <person name="Kono N."/>
            <person name="Nakamura H."/>
            <person name="Mori M."/>
            <person name="Yoshida Y."/>
            <person name="Ohtoshi R."/>
            <person name="Malay A.D."/>
            <person name="Moran D.A.P."/>
            <person name="Tomita M."/>
            <person name="Numata K."/>
            <person name="Arakawa K."/>
        </authorList>
    </citation>
    <scope>NUCLEOTIDE SEQUENCE</scope>
</reference>
<evidence type="ECO:0000313" key="3">
    <source>
        <dbReference type="Proteomes" id="UP000887013"/>
    </source>
</evidence>
<proteinExistence type="predicted"/>
<name>A0A8X6UT52_NEPPI</name>
<protein>
    <submittedName>
        <fullName evidence="2">Uncharacterized protein</fullName>
    </submittedName>
</protein>
<evidence type="ECO:0000256" key="1">
    <source>
        <dbReference type="SAM" id="MobiDB-lite"/>
    </source>
</evidence>
<dbReference type="Proteomes" id="UP000887013">
    <property type="component" value="Unassembled WGS sequence"/>
</dbReference>
<feature type="compositionally biased region" description="Basic and acidic residues" evidence="1">
    <location>
        <begin position="100"/>
        <end position="109"/>
    </location>
</feature>
<comment type="caution">
    <text evidence="2">The sequence shown here is derived from an EMBL/GenBank/DDBJ whole genome shotgun (WGS) entry which is preliminary data.</text>
</comment>
<gene>
    <name evidence="2" type="ORF">NPIL_185781</name>
</gene>
<evidence type="ECO:0000313" key="2">
    <source>
        <dbReference type="EMBL" id="GFU40356.1"/>
    </source>
</evidence>
<accession>A0A8X6UT52</accession>
<organism evidence="2 3">
    <name type="scientific">Nephila pilipes</name>
    <name type="common">Giant wood spider</name>
    <name type="synonym">Nephila maculata</name>
    <dbReference type="NCBI Taxonomy" id="299642"/>
    <lineage>
        <taxon>Eukaryota</taxon>
        <taxon>Metazoa</taxon>
        <taxon>Ecdysozoa</taxon>
        <taxon>Arthropoda</taxon>
        <taxon>Chelicerata</taxon>
        <taxon>Arachnida</taxon>
        <taxon>Araneae</taxon>
        <taxon>Araneomorphae</taxon>
        <taxon>Entelegynae</taxon>
        <taxon>Araneoidea</taxon>
        <taxon>Nephilidae</taxon>
        <taxon>Nephila</taxon>
    </lineage>
</organism>
<feature type="region of interest" description="Disordered" evidence="1">
    <location>
        <begin position="1"/>
        <end position="138"/>
    </location>
</feature>
<keyword evidence="3" id="KW-1185">Reference proteome</keyword>
<feature type="compositionally biased region" description="Polar residues" evidence="1">
    <location>
        <begin position="75"/>
        <end position="91"/>
    </location>
</feature>